<dbReference type="AlphaFoldDB" id="A0A167I004"/>
<organism evidence="3 4">
    <name type="scientific">Pseudoalteromonas luteoviolacea CPMOR-1</name>
    <dbReference type="NCBI Taxonomy" id="1365248"/>
    <lineage>
        <taxon>Bacteria</taxon>
        <taxon>Pseudomonadati</taxon>
        <taxon>Pseudomonadota</taxon>
        <taxon>Gammaproteobacteria</taxon>
        <taxon>Alteromonadales</taxon>
        <taxon>Pseudoalteromonadaceae</taxon>
        <taxon>Pseudoalteromonas</taxon>
    </lineage>
</organism>
<dbReference type="Proteomes" id="UP000076486">
    <property type="component" value="Unassembled WGS sequence"/>
</dbReference>
<evidence type="ECO:0000313" key="3">
    <source>
        <dbReference type="EMBL" id="KZN58729.1"/>
    </source>
</evidence>
<comment type="caution">
    <text evidence="3">The sequence shown here is derived from an EMBL/GenBank/DDBJ whole genome shotgun (WGS) entry which is preliminary data.</text>
</comment>
<protein>
    <submittedName>
        <fullName evidence="3">Uncharacterized protein</fullName>
    </submittedName>
</protein>
<feature type="transmembrane region" description="Helical" evidence="2">
    <location>
        <begin position="206"/>
        <end position="227"/>
    </location>
</feature>
<keyword evidence="2" id="KW-0472">Membrane</keyword>
<evidence type="ECO:0000256" key="2">
    <source>
        <dbReference type="SAM" id="Phobius"/>
    </source>
</evidence>
<evidence type="ECO:0000256" key="1">
    <source>
        <dbReference type="SAM" id="Coils"/>
    </source>
</evidence>
<dbReference type="PATRIC" id="fig|1365248.3.peg.4875"/>
<name>A0A167I004_9GAMM</name>
<keyword evidence="1" id="KW-0175">Coiled coil</keyword>
<proteinExistence type="predicted"/>
<evidence type="ECO:0000313" key="4">
    <source>
        <dbReference type="Proteomes" id="UP000076486"/>
    </source>
</evidence>
<keyword evidence="2" id="KW-0812">Transmembrane</keyword>
<feature type="transmembrane region" description="Helical" evidence="2">
    <location>
        <begin position="179"/>
        <end position="200"/>
    </location>
</feature>
<accession>A0A167I004</accession>
<reference evidence="3 4" key="1">
    <citation type="submission" date="2013-07" db="EMBL/GenBank/DDBJ databases">
        <title>Comparative Genomic and Metabolomic Analysis of Twelve Strains of Pseudoalteromonas luteoviolacea.</title>
        <authorList>
            <person name="Vynne N.G."/>
            <person name="Mansson M."/>
            <person name="Gram L."/>
        </authorList>
    </citation>
    <scope>NUCLEOTIDE SEQUENCE [LARGE SCALE GENOMIC DNA]</scope>
    <source>
        <strain evidence="3 4">CPMOR-1</strain>
    </source>
</reference>
<keyword evidence="2" id="KW-1133">Transmembrane helix</keyword>
<gene>
    <name evidence="3" type="ORF">N473_04655</name>
</gene>
<feature type="coiled-coil region" evidence="1">
    <location>
        <begin position="96"/>
        <end position="123"/>
    </location>
</feature>
<dbReference type="EMBL" id="AUYC01000073">
    <property type="protein sequence ID" value="KZN58729.1"/>
    <property type="molecule type" value="Genomic_DNA"/>
</dbReference>
<sequence length="254" mass="28758">MIEEVLGERKPRTFSVEEHLKLVGLKDLNTNEISRANLIELLTRLTEDGVVLNRAKIRDILIAFEFPPELSNEENAVFLHNFTQQTSSRKLRSVVEAKKNIDTENMEKELNELRSKLEQISETDIPSINELKKSVTKIAQESKSFTAAIKLPAPKDMEVQLVSADSLHRLSEHNSDINVFLTFTAVFLGAFLGMLGNIAFNTSTTGQTYGVMAILAVVSIIFFVLYWRMEGRKKSLTDTLLNDEEAVYLEDYTN</sequence>